<evidence type="ECO:0000313" key="2">
    <source>
        <dbReference type="EMBL" id="OMJ90019.1"/>
    </source>
</evidence>
<reference evidence="2 3" key="1">
    <citation type="submission" date="2016-11" db="EMBL/GenBank/DDBJ databases">
        <title>The macronuclear genome of Stentor coeruleus: a giant cell with tiny introns.</title>
        <authorList>
            <person name="Slabodnick M."/>
            <person name="Ruby J.G."/>
            <person name="Reiff S.B."/>
            <person name="Swart E.C."/>
            <person name="Gosai S."/>
            <person name="Prabakaran S."/>
            <person name="Witkowska E."/>
            <person name="Larue G.E."/>
            <person name="Fisher S."/>
            <person name="Freeman R.M."/>
            <person name="Gunawardena J."/>
            <person name="Chu W."/>
            <person name="Stover N.A."/>
            <person name="Gregory B.D."/>
            <person name="Nowacki M."/>
            <person name="Derisi J."/>
            <person name="Roy S.W."/>
            <person name="Marshall W.F."/>
            <person name="Sood P."/>
        </authorList>
    </citation>
    <scope>NUCLEOTIDE SEQUENCE [LARGE SCALE GENOMIC DNA]</scope>
    <source>
        <strain evidence="2">WM001</strain>
    </source>
</reference>
<proteinExistence type="predicted"/>
<feature type="region of interest" description="Disordered" evidence="1">
    <location>
        <begin position="1"/>
        <end position="22"/>
    </location>
</feature>
<evidence type="ECO:0000313" key="3">
    <source>
        <dbReference type="Proteomes" id="UP000187209"/>
    </source>
</evidence>
<evidence type="ECO:0000256" key="1">
    <source>
        <dbReference type="SAM" id="MobiDB-lite"/>
    </source>
</evidence>
<dbReference type="Proteomes" id="UP000187209">
    <property type="component" value="Unassembled WGS sequence"/>
</dbReference>
<protein>
    <submittedName>
        <fullName evidence="2">Uncharacterized protein</fullName>
    </submittedName>
</protein>
<accession>A0A1R2CLX2</accession>
<comment type="caution">
    <text evidence="2">The sequence shown here is derived from an EMBL/GenBank/DDBJ whole genome shotgun (WGS) entry which is preliminary data.</text>
</comment>
<dbReference type="EMBL" id="MPUH01000112">
    <property type="protein sequence ID" value="OMJ90019.1"/>
    <property type="molecule type" value="Genomic_DNA"/>
</dbReference>
<gene>
    <name evidence="2" type="ORF">SteCoe_7698</name>
</gene>
<dbReference type="AlphaFoldDB" id="A0A1R2CLX2"/>
<name>A0A1R2CLX2_9CILI</name>
<organism evidence="2 3">
    <name type="scientific">Stentor coeruleus</name>
    <dbReference type="NCBI Taxonomy" id="5963"/>
    <lineage>
        <taxon>Eukaryota</taxon>
        <taxon>Sar</taxon>
        <taxon>Alveolata</taxon>
        <taxon>Ciliophora</taxon>
        <taxon>Postciliodesmatophora</taxon>
        <taxon>Heterotrichea</taxon>
        <taxon>Heterotrichida</taxon>
        <taxon>Stentoridae</taxon>
        <taxon>Stentor</taxon>
    </lineage>
</organism>
<sequence>MNKYSDFERGSQSSKFLPPLHSPNSQTLTSEILDGYLSPLEKQFKVPKISTLTQLENEKAYQTSNYYLYSPSNQRVNSEILNSHTSRDFISLLQSIDRITNGKEINYYKILKEGQILTISLSESMVHYFKIKCFGKRSPLKVNIRRNKGKLKTYVSKSIDKPNQENADYVISLDRFEISENGVKFPYDCLYLSVEAMAESEFSIGISFGKIKNVYIPMEPVVRIKRSISKEFEELRKNEDLRNSLKKKVEKLIKQRKQEYIRLAGSKNFLKLNKNVTVSTTDRLIGCWEEKKSLALQRKYENYLKKKEQAMLTLNKKAIQTQNEIIQKEQLETKARTQKFQKDWIKLMTFIISASTLRKNWLENRSEILISLNHSIAARLIQKCFKNKFTHLNFKSITLLRARNNLLLLNQHQYFFCKKSSNQMLINIIRLSAVNNKLSFSFNVFVGKVLKIQKASKNYMGKTKNRLEEIVKLWNSAIGKFLNRGSTLQLNRYIKITSHIRNEVIKEYYSKKFNEYLRSLIPLKSLQSLRSISQSTVKLPEFKYLPSEAVLKQLIEQAASMVQT</sequence>
<keyword evidence="3" id="KW-1185">Reference proteome</keyword>